<keyword evidence="5" id="KW-1185">Reference proteome</keyword>
<evidence type="ECO:0000256" key="1">
    <source>
        <dbReference type="SAM" id="MobiDB-lite"/>
    </source>
</evidence>
<comment type="caution">
    <text evidence="4">The sequence shown here is derived from an EMBL/GenBank/DDBJ whole genome shotgun (WGS) entry which is preliminary data.</text>
</comment>
<keyword evidence="2" id="KW-1133">Transmembrane helix</keyword>
<keyword evidence="2" id="KW-0812">Transmembrane</keyword>
<feature type="domain" description="HPP transmembrane region" evidence="3">
    <location>
        <begin position="70"/>
        <end position="229"/>
    </location>
</feature>
<proteinExistence type="predicted"/>
<feature type="transmembrane region" description="Helical" evidence="2">
    <location>
        <begin position="163"/>
        <end position="181"/>
    </location>
</feature>
<feature type="transmembrane region" description="Helical" evidence="2">
    <location>
        <begin position="201"/>
        <end position="221"/>
    </location>
</feature>
<evidence type="ECO:0000256" key="2">
    <source>
        <dbReference type="SAM" id="Phobius"/>
    </source>
</evidence>
<evidence type="ECO:0000313" key="5">
    <source>
        <dbReference type="Proteomes" id="UP001610334"/>
    </source>
</evidence>
<organism evidence="4 5">
    <name type="scientific">Aspergillus granulosus</name>
    <dbReference type="NCBI Taxonomy" id="176169"/>
    <lineage>
        <taxon>Eukaryota</taxon>
        <taxon>Fungi</taxon>
        <taxon>Dikarya</taxon>
        <taxon>Ascomycota</taxon>
        <taxon>Pezizomycotina</taxon>
        <taxon>Eurotiomycetes</taxon>
        <taxon>Eurotiomycetidae</taxon>
        <taxon>Eurotiales</taxon>
        <taxon>Aspergillaceae</taxon>
        <taxon>Aspergillus</taxon>
        <taxon>Aspergillus subgen. Nidulantes</taxon>
    </lineage>
</organism>
<feature type="compositionally biased region" description="Polar residues" evidence="1">
    <location>
        <begin position="1"/>
        <end position="14"/>
    </location>
</feature>
<gene>
    <name evidence="4" type="ORF">BJX63DRAFT_372790</name>
</gene>
<dbReference type="InterPro" id="IPR007065">
    <property type="entry name" value="HPP"/>
</dbReference>
<dbReference type="Proteomes" id="UP001610334">
    <property type="component" value="Unassembled WGS sequence"/>
</dbReference>
<dbReference type="EMBL" id="JBFXLT010000097">
    <property type="protein sequence ID" value="KAL2809060.1"/>
    <property type="molecule type" value="Genomic_DNA"/>
</dbReference>
<keyword evidence="2" id="KW-0472">Membrane</keyword>
<feature type="region of interest" description="Disordered" evidence="1">
    <location>
        <begin position="1"/>
        <end position="20"/>
    </location>
</feature>
<accession>A0ABR4H0V1</accession>
<reference evidence="4 5" key="1">
    <citation type="submission" date="2024-07" db="EMBL/GenBank/DDBJ databases">
        <title>Section-level genome sequencing and comparative genomics of Aspergillus sections Usti and Cavernicolus.</title>
        <authorList>
            <consortium name="Lawrence Berkeley National Laboratory"/>
            <person name="Nybo J.L."/>
            <person name="Vesth T.C."/>
            <person name="Theobald S."/>
            <person name="Frisvad J.C."/>
            <person name="Larsen T.O."/>
            <person name="Kjaerboelling I."/>
            <person name="Rothschild-Mancinelli K."/>
            <person name="Lyhne E.K."/>
            <person name="Kogle M.E."/>
            <person name="Barry K."/>
            <person name="Clum A."/>
            <person name="Na H."/>
            <person name="Ledsgaard L."/>
            <person name="Lin J."/>
            <person name="Lipzen A."/>
            <person name="Kuo A."/>
            <person name="Riley R."/>
            <person name="Mondo S."/>
            <person name="Labutti K."/>
            <person name="Haridas S."/>
            <person name="Pangalinan J."/>
            <person name="Salamov A.A."/>
            <person name="Simmons B.A."/>
            <person name="Magnuson J.K."/>
            <person name="Chen J."/>
            <person name="Drula E."/>
            <person name="Henrissat B."/>
            <person name="Wiebenga A."/>
            <person name="Lubbers R.J."/>
            <person name="Gomes A.C."/>
            <person name="Makela M.R."/>
            <person name="Stajich J."/>
            <person name="Grigoriev I.V."/>
            <person name="Mortensen U.H."/>
            <person name="De Vries R.P."/>
            <person name="Baker S.E."/>
            <person name="Andersen M.R."/>
        </authorList>
    </citation>
    <scope>NUCLEOTIDE SEQUENCE [LARGE SCALE GENOMIC DNA]</scope>
    <source>
        <strain evidence="4 5">CBS 588.65</strain>
    </source>
</reference>
<dbReference type="Pfam" id="PF04982">
    <property type="entry name" value="TM_HPP"/>
    <property type="match status" value="1"/>
</dbReference>
<evidence type="ECO:0000259" key="3">
    <source>
        <dbReference type="Pfam" id="PF04982"/>
    </source>
</evidence>
<sequence length="306" mass="33963">MSGNRGASQHSSRPPSVHNHHRHSIDFSRWHLDIDTALNRFLPRPPWRYLPRPISHFFGYRGDEQPKAVGNLVIAFWSLIGVFCGVLLISEVSLHIPEFRNHHAPIIVGSFGAAAVLEFCAIESPFAQPRNAVVSQLIASVIGVSISKLFALNPSAQSKPEIAGSLACAITTMAMVLTNTVHPPAGATALLAATELNKVGWWLIPIMLLGCSLMLTVALLLNNIQRRFPVYWWTPHPLGEHLKPKIHDIEHAPETKQTSDAGSSITGYSEPMQVVIRDGRVMVPDNLWLDADEREVLQRICERMHE</sequence>
<feature type="transmembrane region" description="Helical" evidence="2">
    <location>
        <begin position="74"/>
        <end position="94"/>
    </location>
</feature>
<dbReference type="PANTHER" id="PTHR33741:SF5">
    <property type="entry name" value="TRANSMEMBRANE PROTEIN DDB_G0269096-RELATED"/>
    <property type="match status" value="1"/>
</dbReference>
<feature type="transmembrane region" description="Helical" evidence="2">
    <location>
        <begin position="133"/>
        <end position="151"/>
    </location>
</feature>
<protein>
    <submittedName>
        <fullName evidence="4">HPP family-domain-containing protein</fullName>
    </submittedName>
</protein>
<evidence type="ECO:0000313" key="4">
    <source>
        <dbReference type="EMBL" id="KAL2809060.1"/>
    </source>
</evidence>
<dbReference type="InterPro" id="IPR058581">
    <property type="entry name" value="TM_HPP"/>
</dbReference>
<dbReference type="PANTHER" id="PTHR33741">
    <property type="entry name" value="TRANSMEMBRANE PROTEIN DDB_G0269096-RELATED"/>
    <property type="match status" value="1"/>
</dbReference>
<name>A0ABR4H0V1_9EURO</name>